<accession>A0A0F7L834</accession>
<sequence length="68" mass="7197">MPMCSRSSLRADTRARSPCARATPRTRASVAPMASRSRLSSSGGSGSAGRQGLDPSAFFCFSFGIRLR</sequence>
<reference evidence="2" key="1">
    <citation type="journal article" date="2015" name="Front. Microbiol.">
        <title>Combining genomic sequencing methods to explore viral diversity and reveal potential virus-host interactions.</title>
        <authorList>
            <person name="Chow C.E."/>
            <person name="Winget D.M."/>
            <person name="White R.A.III."/>
            <person name="Hallam S.J."/>
            <person name="Suttle C.A."/>
        </authorList>
    </citation>
    <scope>NUCLEOTIDE SEQUENCE</scope>
    <source>
        <strain evidence="2">Oxic1_6</strain>
    </source>
</reference>
<reference evidence="2" key="2">
    <citation type="submission" date="2015-03" db="EMBL/GenBank/DDBJ databases">
        <authorList>
            <person name="Chow C.-E.T."/>
            <person name="Winget D.M."/>
            <person name="White R.A.III."/>
            <person name="Hallam S.J."/>
            <person name="Suttle C.A."/>
        </authorList>
    </citation>
    <scope>NUCLEOTIDE SEQUENCE</scope>
    <source>
        <strain evidence="2">Oxic1_6</strain>
    </source>
</reference>
<proteinExistence type="predicted"/>
<name>A0A0F7L834_9VIRU</name>
<protein>
    <submittedName>
        <fullName evidence="2">Uncharacterized protein</fullName>
    </submittedName>
</protein>
<feature type="region of interest" description="Disordered" evidence="1">
    <location>
        <begin position="1"/>
        <end position="55"/>
    </location>
</feature>
<evidence type="ECO:0000313" key="2">
    <source>
        <dbReference type="EMBL" id="AKH48105.1"/>
    </source>
</evidence>
<organism evidence="2">
    <name type="scientific">uncultured marine virus</name>
    <dbReference type="NCBI Taxonomy" id="186617"/>
    <lineage>
        <taxon>Viruses</taxon>
        <taxon>environmental samples</taxon>
    </lineage>
</organism>
<evidence type="ECO:0000256" key="1">
    <source>
        <dbReference type="SAM" id="MobiDB-lite"/>
    </source>
</evidence>
<dbReference type="EMBL" id="KR029601">
    <property type="protein sequence ID" value="AKH48105.1"/>
    <property type="molecule type" value="Genomic_DNA"/>
</dbReference>